<dbReference type="FunFam" id="3.40.1030.10:FF:000003">
    <property type="entry name" value="Pyrimidine-nucleoside phosphorylase"/>
    <property type="match status" value="1"/>
</dbReference>
<proteinExistence type="inferred from homology"/>
<dbReference type="Pfam" id="PF07831">
    <property type="entry name" value="PYNP_C"/>
    <property type="match status" value="1"/>
</dbReference>
<dbReference type="InterPro" id="IPR018090">
    <property type="entry name" value="Pyrmidine_PPas_bac/euk"/>
</dbReference>
<dbReference type="OrthoDB" id="9763887at2"/>
<dbReference type="SUPFAM" id="SSF47648">
    <property type="entry name" value="Nucleoside phosphorylase/phosphoribosyltransferase N-terminal domain"/>
    <property type="match status" value="1"/>
</dbReference>
<evidence type="ECO:0000256" key="6">
    <source>
        <dbReference type="ARBA" id="ARBA00048550"/>
    </source>
</evidence>
<dbReference type="SMART" id="SM00941">
    <property type="entry name" value="PYNP_C"/>
    <property type="match status" value="1"/>
</dbReference>
<dbReference type="AlphaFoldDB" id="A0A2R4WMU8"/>
<dbReference type="EMBL" id="CP028843">
    <property type="protein sequence ID" value="AWB22858.1"/>
    <property type="molecule type" value="Genomic_DNA"/>
</dbReference>
<dbReference type="SUPFAM" id="SSF54680">
    <property type="entry name" value="Pyrimidine nucleoside phosphorylase C-terminal domain"/>
    <property type="match status" value="1"/>
</dbReference>
<evidence type="ECO:0000256" key="2">
    <source>
        <dbReference type="ARBA" id="ARBA00011738"/>
    </source>
</evidence>
<feature type="domain" description="Pyrimidine nucleoside phosphorylase C-terminal" evidence="8">
    <location>
        <begin position="348"/>
        <end position="422"/>
    </location>
</feature>
<dbReference type="PANTHER" id="PTHR10515">
    <property type="entry name" value="THYMIDINE PHOSPHORYLASE"/>
    <property type="match status" value="1"/>
</dbReference>
<dbReference type="GO" id="GO:0004645">
    <property type="term" value="F:1,4-alpha-oligoglucan phosphorylase activity"/>
    <property type="evidence" value="ECO:0007669"/>
    <property type="project" value="InterPro"/>
</dbReference>
<evidence type="ECO:0000256" key="1">
    <source>
        <dbReference type="ARBA" id="ARBA00006915"/>
    </source>
</evidence>
<dbReference type="InterPro" id="IPR013102">
    <property type="entry name" value="PYNP_C"/>
</dbReference>
<dbReference type="Pfam" id="PF02885">
    <property type="entry name" value="Glycos_trans_3N"/>
    <property type="match status" value="1"/>
</dbReference>
<dbReference type="UniPathway" id="UPA00578">
    <property type="reaction ID" value="UER00638"/>
</dbReference>
<evidence type="ECO:0000259" key="8">
    <source>
        <dbReference type="SMART" id="SM00941"/>
    </source>
</evidence>
<name>A0A2R4WMU8_9HYPH</name>
<evidence type="ECO:0000313" key="9">
    <source>
        <dbReference type="EMBL" id="AWB22858.1"/>
    </source>
</evidence>
<comment type="subunit">
    <text evidence="2 7">Homodimer.</text>
</comment>
<evidence type="ECO:0000256" key="5">
    <source>
        <dbReference type="ARBA" id="ARBA00022679"/>
    </source>
</evidence>
<dbReference type="Pfam" id="PF00591">
    <property type="entry name" value="Glycos_transf_3"/>
    <property type="match status" value="1"/>
</dbReference>
<comment type="similarity">
    <text evidence="1 7">Belongs to the thymidine/pyrimidine-nucleoside phosphorylase family.</text>
</comment>
<dbReference type="SUPFAM" id="SSF52418">
    <property type="entry name" value="Nucleoside phosphorylase/phosphoribosyltransferase catalytic domain"/>
    <property type="match status" value="1"/>
</dbReference>
<accession>A0A2R4WMU8</accession>
<dbReference type="InterPro" id="IPR013465">
    <property type="entry name" value="Thymidine_Pase"/>
</dbReference>
<dbReference type="Gene3D" id="3.90.1170.30">
    <property type="entry name" value="Pyrimidine nucleoside phosphorylase-like, C-terminal domain"/>
    <property type="match status" value="1"/>
</dbReference>
<dbReference type="InterPro" id="IPR000312">
    <property type="entry name" value="Glycosyl_Trfase_fam3"/>
</dbReference>
<dbReference type="GO" id="GO:0005829">
    <property type="term" value="C:cytosol"/>
    <property type="evidence" value="ECO:0007669"/>
    <property type="project" value="TreeGrafter"/>
</dbReference>
<reference evidence="9 10" key="1">
    <citation type="submission" date="2018-04" db="EMBL/GenBank/DDBJ databases">
        <title>Methylobacterium sp. PR1016A genome.</title>
        <authorList>
            <person name="Park W."/>
        </authorList>
    </citation>
    <scope>NUCLEOTIDE SEQUENCE [LARGE SCALE GENOMIC DNA]</scope>
    <source>
        <strain evidence="9 10">PR1016A</strain>
    </source>
</reference>
<comment type="pathway">
    <text evidence="7">Pyrimidine metabolism; dTMP biosynthesis via salvage pathway; dTMP from thymine: step 1/2.</text>
</comment>
<sequence length="437" mass="45225">MTLLPQELIRLKRDGHALPPEAIEAFIAGLTDGRVTEGQAAAFAMAVFFRGLSLPERVALTRAMMRSGTVLDWDLPGPVVDKHSTGGVGDTVSLPLAPMVAACGGYVPMIAGRGLGHTGGTLDKLDSIPGYVSQPEVDLFRRVTREVGCAVIGQTPDLAPADRRLYAIRDVTGTVESLDLITASILAKKLAAGLQGLVMDVKAGSGAFMARTEEAYGLAESLVTVANGAGLPTRALLTDMDQPLASVAGNAGEVAYAVDYLTGRRREPRFHAVTLALGAEMLVLGGLSPDIPSATARLEEALASGRAAETFSRMVAALGGPSDLVAHPERHLPAAPVTRRVLPPRGGHVAAIATRAIGVAVIGLGGGRTRPEDRIDHAVGLTDLAPVGAEVGPERPLAVVHARSEAAAARAEAEVLAAYQVGLEAVAGRHVILGRVE</sequence>
<comment type="catalytic activity">
    <reaction evidence="6 7">
        <text>thymidine + phosphate = 2-deoxy-alpha-D-ribose 1-phosphate + thymine</text>
        <dbReference type="Rhea" id="RHEA:16037"/>
        <dbReference type="ChEBI" id="CHEBI:17748"/>
        <dbReference type="ChEBI" id="CHEBI:17821"/>
        <dbReference type="ChEBI" id="CHEBI:43474"/>
        <dbReference type="ChEBI" id="CHEBI:57259"/>
        <dbReference type="EC" id="2.4.2.4"/>
    </reaction>
</comment>
<dbReference type="Proteomes" id="UP000244755">
    <property type="component" value="Chromosome 1"/>
</dbReference>
<dbReference type="Gene3D" id="1.20.970.10">
    <property type="entry name" value="Transferase, Pyrimidine Nucleoside Phosphorylase, Chain C"/>
    <property type="match status" value="1"/>
</dbReference>
<dbReference type="GO" id="GO:0009032">
    <property type="term" value="F:thymidine phosphorylase activity"/>
    <property type="evidence" value="ECO:0007669"/>
    <property type="project" value="UniProtKB-UniRule"/>
</dbReference>
<gene>
    <name evidence="7 9" type="primary">deoA</name>
    <name evidence="9" type="ORF">DA075_19720</name>
</gene>
<dbReference type="HAMAP" id="MF_01628">
    <property type="entry name" value="Thymid_phosp"/>
    <property type="match status" value="1"/>
</dbReference>
<evidence type="ECO:0000256" key="4">
    <source>
        <dbReference type="ARBA" id="ARBA00022676"/>
    </source>
</evidence>
<dbReference type="NCBIfam" id="TIGR02643">
    <property type="entry name" value="T_phosphoryl"/>
    <property type="match status" value="1"/>
</dbReference>
<comment type="function">
    <text evidence="7">The enzymes which catalyze the reversible phosphorolysis of pyrimidine nucleosides are involved in the degradation of these compounds and in their utilization as carbon and energy sources, or in the rescue of pyrimidine bases for nucleotide synthesis.</text>
</comment>
<dbReference type="PROSITE" id="PS00647">
    <property type="entry name" value="THYMID_PHOSPHORYLASE"/>
    <property type="match status" value="1"/>
</dbReference>
<dbReference type="NCBIfam" id="TIGR02644">
    <property type="entry name" value="Y_phosphoryl"/>
    <property type="match status" value="1"/>
</dbReference>
<keyword evidence="10" id="KW-1185">Reference proteome</keyword>
<dbReference type="GO" id="GO:0006206">
    <property type="term" value="P:pyrimidine nucleobase metabolic process"/>
    <property type="evidence" value="ECO:0007669"/>
    <property type="project" value="InterPro"/>
</dbReference>
<evidence type="ECO:0000313" key="10">
    <source>
        <dbReference type="Proteomes" id="UP000244755"/>
    </source>
</evidence>
<dbReference type="InterPro" id="IPR035902">
    <property type="entry name" value="Nuc_phospho_transferase"/>
</dbReference>
<dbReference type="InterPro" id="IPR017459">
    <property type="entry name" value="Glycosyl_Trfase_fam3_N_dom"/>
</dbReference>
<dbReference type="Gene3D" id="3.40.1030.10">
    <property type="entry name" value="Nucleoside phosphorylase/phosphoribosyltransferase catalytic domain"/>
    <property type="match status" value="1"/>
</dbReference>
<dbReference type="InterPro" id="IPR000053">
    <property type="entry name" value="Thymidine/pyrmidine_PPase"/>
</dbReference>
<evidence type="ECO:0000256" key="3">
    <source>
        <dbReference type="ARBA" id="ARBA00011892"/>
    </source>
</evidence>
<evidence type="ECO:0000256" key="7">
    <source>
        <dbReference type="HAMAP-Rule" id="MF_01628"/>
    </source>
</evidence>
<dbReference type="PIRSF" id="PIRSF000478">
    <property type="entry name" value="TP_PyNP"/>
    <property type="match status" value="1"/>
</dbReference>
<dbReference type="PANTHER" id="PTHR10515:SF0">
    <property type="entry name" value="THYMIDINE PHOSPHORYLASE"/>
    <property type="match status" value="1"/>
</dbReference>
<dbReference type="EC" id="2.4.2.4" evidence="3 7"/>
<dbReference type="InterPro" id="IPR036566">
    <property type="entry name" value="PYNP-like_C_sf"/>
</dbReference>
<dbReference type="RefSeq" id="WP_099954658.1">
    <property type="nucleotide sequence ID" value="NZ_CP028843.1"/>
</dbReference>
<dbReference type="InterPro" id="IPR036320">
    <property type="entry name" value="Glycosyl_Trfase_fam3_N_dom_sf"/>
</dbReference>
<dbReference type="GO" id="GO:0046104">
    <property type="term" value="P:thymidine metabolic process"/>
    <property type="evidence" value="ECO:0007669"/>
    <property type="project" value="UniProtKB-UniRule"/>
</dbReference>
<keyword evidence="4 7" id="KW-0328">Glycosyltransferase</keyword>
<dbReference type="NCBIfam" id="NF004490">
    <property type="entry name" value="PRK05820.1"/>
    <property type="match status" value="1"/>
</dbReference>
<dbReference type="KEGG" id="mee:DA075_19720"/>
<organism evidence="9 10">
    <name type="scientific">Methylobacterium currus</name>
    <dbReference type="NCBI Taxonomy" id="2051553"/>
    <lineage>
        <taxon>Bacteria</taxon>
        <taxon>Pseudomonadati</taxon>
        <taxon>Pseudomonadota</taxon>
        <taxon>Alphaproteobacteria</taxon>
        <taxon>Hyphomicrobiales</taxon>
        <taxon>Methylobacteriaceae</taxon>
        <taxon>Methylobacterium</taxon>
    </lineage>
</organism>
<keyword evidence="5 7" id="KW-0808">Transferase</keyword>
<dbReference type="InterPro" id="IPR017872">
    <property type="entry name" value="Pyrmidine_PPase_CS"/>
</dbReference>
<protein>
    <recommendedName>
        <fullName evidence="3 7">Thymidine phosphorylase</fullName>
        <ecNumber evidence="3 7">2.4.2.4</ecNumber>
    </recommendedName>
    <alternativeName>
        <fullName evidence="7">TdRPase</fullName>
    </alternativeName>
</protein>